<keyword evidence="1" id="KW-0472">Membrane</keyword>
<evidence type="ECO:0000313" key="3">
    <source>
        <dbReference type="Proteomes" id="UP000263336"/>
    </source>
</evidence>
<dbReference type="Proteomes" id="UP000263336">
    <property type="component" value="Unassembled WGS sequence"/>
</dbReference>
<comment type="caution">
    <text evidence="2">The sequence shown here is derived from an EMBL/GenBank/DDBJ whole genome shotgun (WGS) entry which is preliminary data.</text>
</comment>
<name>A0A3D0ZQP4_UNCKA</name>
<keyword evidence="1" id="KW-1133">Transmembrane helix</keyword>
<dbReference type="AlphaFoldDB" id="A0A3D0ZQP4"/>
<sequence>MKKIPFIIIGAVLLVLIPIHFYIRLSLREDSSSVERVDENVSSEEEYVFGELGISLKVPKNLHVIKSPGFNASTGKLESYTFYIQNYGYEGEPTTGDFQMYGLYQPDLPEITLEDIAEIKDDTENYVNVREFSAGPLQGYEAQQKGERPSYIYSLLHDGRILKIAVSQGTEANKRVAEKILKTLDVLQKVRVGDDVETTIPEMGSAYDFSYPKGWKVSGVVNGTSVTSPDYK</sequence>
<evidence type="ECO:0000256" key="1">
    <source>
        <dbReference type="SAM" id="Phobius"/>
    </source>
</evidence>
<feature type="non-terminal residue" evidence="2">
    <location>
        <position position="232"/>
    </location>
</feature>
<accession>A0A3D0ZQP4</accession>
<protein>
    <submittedName>
        <fullName evidence="2">Uncharacterized protein</fullName>
    </submittedName>
</protein>
<feature type="transmembrane region" description="Helical" evidence="1">
    <location>
        <begin position="6"/>
        <end position="23"/>
    </location>
</feature>
<organism evidence="2 3">
    <name type="scientific">candidate division WWE3 bacterium</name>
    <dbReference type="NCBI Taxonomy" id="2053526"/>
    <lineage>
        <taxon>Bacteria</taxon>
        <taxon>Katanobacteria</taxon>
    </lineage>
</organism>
<proteinExistence type="predicted"/>
<reference evidence="2 3" key="1">
    <citation type="journal article" date="2018" name="Nat. Biotechnol.">
        <title>A standardized bacterial taxonomy based on genome phylogeny substantially revises the tree of life.</title>
        <authorList>
            <person name="Parks D.H."/>
            <person name="Chuvochina M."/>
            <person name="Waite D.W."/>
            <person name="Rinke C."/>
            <person name="Skarshewski A."/>
            <person name="Chaumeil P.A."/>
            <person name="Hugenholtz P."/>
        </authorList>
    </citation>
    <scope>NUCLEOTIDE SEQUENCE [LARGE SCALE GENOMIC DNA]</scope>
    <source>
        <strain evidence="2">UBA11701</strain>
    </source>
</reference>
<evidence type="ECO:0000313" key="2">
    <source>
        <dbReference type="EMBL" id="HCC42601.1"/>
    </source>
</evidence>
<keyword evidence="1" id="KW-0812">Transmembrane</keyword>
<dbReference type="EMBL" id="DOZN01000025">
    <property type="protein sequence ID" value="HCC42601.1"/>
    <property type="molecule type" value="Genomic_DNA"/>
</dbReference>
<gene>
    <name evidence="2" type="ORF">DEP93_03980</name>
</gene>